<reference evidence="3 4" key="1">
    <citation type="submission" date="2015-12" db="EMBL/GenBank/DDBJ databases">
        <title>Genome sequence of Oceanibaculum pacificum MCCC 1A02656.</title>
        <authorList>
            <person name="Lu L."/>
            <person name="Lai Q."/>
            <person name="Shao Z."/>
            <person name="Qian P."/>
        </authorList>
    </citation>
    <scope>NUCLEOTIDE SEQUENCE [LARGE SCALE GENOMIC DNA]</scope>
    <source>
        <strain evidence="3 4">MCCC 1A02656</strain>
    </source>
</reference>
<keyword evidence="2" id="KW-0812">Transmembrane</keyword>
<dbReference type="InterPro" id="IPR001940">
    <property type="entry name" value="Peptidase_S1C"/>
</dbReference>
<protein>
    <recommendedName>
        <fullName evidence="5">Serine protease</fullName>
    </recommendedName>
</protein>
<dbReference type="Gene3D" id="2.40.10.10">
    <property type="entry name" value="Trypsin-like serine proteases"/>
    <property type="match status" value="2"/>
</dbReference>
<dbReference type="OrthoDB" id="9766361at2"/>
<dbReference type="Pfam" id="PF13365">
    <property type="entry name" value="Trypsin_2"/>
    <property type="match status" value="1"/>
</dbReference>
<organism evidence="3 4">
    <name type="scientific">Oceanibaculum pacificum</name>
    <dbReference type="NCBI Taxonomy" id="580166"/>
    <lineage>
        <taxon>Bacteria</taxon>
        <taxon>Pseudomonadati</taxon>
        <taxon>Pseudomonadota</taxon>
        <taxon>Alphaproteobacteria</taxon>
        <taxon>Rhodospirillales</taxon>
        <taxon>Oceanibaculaceae</taxon>
        <taxon>Oceanibaculum</taxon>
    </lineage>
</organism>
<dbReference type="SUPFAM" id="SSF50494">
    <property type="entry name" value="Trypsin-like serine proteases"/>
    <property type="match status" value="1"/>
</dbReference>
<sequence length="343" mass="35431">MMPDPQPTGAPLTMTADSAPDDRKPVLTAPWIAAYALLALAILGLALWLWLRPPPVEYRDVPAPANQRNPANQGDADRLAALQAEADKLEAEIAADECPPGTVKQGGAQQGNAALAAAPSTPLSTSALRERLRAATAMVLAGDSAGTGFFIAPDLLMTNRHVAEEATNGEVAVTSRAIGRVVKGQVVAMSQKQDDRAIDYALIRVPDAKPTQVLGLTGQYDALQPVVAAGYPGFLTMADDSMWRLLGGDLTAAPALVLNQGSIQAVQTLPTGDEVLVHSTDIAQGNSGGPLVDACGRVVGINSFIRIDAENAGRASYALSARGIAAFIGALGQAPALDMAECG</sequence>
<dbReference type="Proteomes" id="UP000076400">
    <property type="component" value="Unassembled WGS sequence"/>
</dbReference>
<accession>A0A154W710</accession>
<feature type="transmembrane region" description="Helical" evidence="2">
    <location>
        <begin position="32"/>
        <end position="51"/>
    </location>
</feature>
<dbReference type="InterPro" id="IPR009003">
    <property type="entry name" value="Peptidase_S1_PA"/>
</dbReference>
<dbReference type="InterPro" id="IPR043504">
    <property type="entry name" value="Peptidase_S1_PA_chymotrypsin"/>
</dbReference>
<evidence type="ECO:0000313" key="3">
    <source>
        <dbReference type="EMBL" id="KZD09307.1"/>
    </source>
</evidence>
<dbReference type="GO" id="GO:0006508">
    <property type="term" value="P:proteolysis"/>
    <property type="evidence" value="ECO:0007669"/>
    <property type="project" value="InterPro"/>
</dbReference>
<comment type="caution">
    <text evidence="3">The sequence shown here is derived from an EMBL/GenBank/DDBJ whole genome shotgun (WGS) entry which is preliminary data.</text>
</comment>
<evidence type="ECO:0000313" key="4">
    <source>
        <dbReference type="Proteomes" id="UP000076400"/>
    </source>
</evidence>
<feature type="region of interest" description="Disordered" evidence="1">
    <location>
        <begin position="1"/>
        <end position="22"/>
    </location>
</feature>
<dbReference type="PANTHER" id="PTHR43019:SF23">
    <property type="entry name" value="PROTEASE DO-LIKE 5, CHLOROPLASTIC"/>
    <property type="match status" value="1"/>
</dbReference>
<dbReference type="AlphaFoldDB" id="A0A154W710"/>
<keyword evidence="4" id="KW-1185">Reference proteome</keyword>
<keyword evidence="2" id="KW-1133">Transmembrane helix</keyword>
<evidence type="ECO:0008006" key="5">
    <source>
        <dbReference type="Google" id="ProtNLM"/>
    </source>
</evidence>
<keyword evidence="2" id="KW-0472">Membrane</keyword>
<dbReference type="PANTHER" id="PTHR43019">
    <property type="entry name" value="SERINE ENDOPROTEASE DEGS"/>
    <property type="match status" value="1"/>
</dbReference>
<evidence type="ECO:0000256" key="1">
    <source>
        <dbReference type="SAM" id="MobiDB-lite"/>
    </source>
</evidence>
<name>A0A154W710_9PROT</name>
<dbReference type="STRING" id="580166.AUP43_07510"/>
<dbReference type="EMBL" id="LPXN01000099">
    <property type="protein sequence ID" value="KZD09307.1"/>
    <property type="molecule type" value="Genomic_DNA"/>
</dbReference>
<dbReference type="GO" id="GO:0004252">
    <property type="term" value="F:serine-type endopeptidase activity"/>
    <property type="evidence" value="ECO:0007669"/>
    <property type="project" value="InterPro"/>
</dbReference>
<dbReference type="PRINTS" id="PR00834">
    <property type="entry name" value="PROTEASES2C"/>
</dbReference>
<proteinExistence type="predicted"/>
<evidence type="ECO:0000256" key="2">
    <source>
        <dbReference type="SAM" id="Phobius"/>
    </source>
</evidence>
<gene>
    <name evidence="3" type="ORF">AUP43_07510</name>
</gene>